<dbReference type="SMART" id="SM00530">
    <property type="entry name" value="HTH_XRE"/>
    <property type="match status" value="1"/>
</dbReference>
<dbReference type="Proteomes" id="UP000552097">
    <property type="component" value="Unassembled WGS sequence"/>
</dbReference>
<reference evidence="2 3" key="1">
    <citation type="submission" date="2020-08" db="EMBL/GenBank/DDBJ databases">
        <title>Sequencing the genomes of 1000 actinobacteria strains.</title>
        <authorList>
            <person name="Klenk H.-P."/>
        </authorList>
    </citation>
    <scope>NUCLEOTIDE SEQUENCE [LARGE SCALE GENOMIC DNA]</scope>
    <source>
        <strain evidence="2 3">DSM 45486</strain>
    </source>
</reference>
<protein>
    <submittedName>
        <fullName evidence="2">Transcriptional regulator with XRE-family HTH domain</fullName>
    </submittedName>
</protein>
<dbReference type="AlphaFoldDB" id="A0A7W9HS94"/>
<dbReference type="InterPro" id="IPR043917">
    <property type="entry name" value="DUF5753"/>
</dbReference>
<dbReference type="InterPro" id="IPR010982">
    <property type="entry name" value="Lambda_DNA-bd_dom_sf"/>
</dbReference>
<dbReference type="SUPFAM" id="SSF47413">
    <property type="entry name" value="lambda repressor-like DNA-binding domains"/>
    <property type="match status" value="1"/>
</dbReference>
<dbReference type="GO" id="GO:0003677">
    <property type="term" value="F:DNA binding"/>
    <property type="evidence" value="ECO:0007669"/>
    <property type="project" value="InterPro"/>
</dbReference>
<gene>
    <name evidence="2" type="ORF">F4560_007267</name>
</gene>
<evidence type="ECO:0000313" key="2">
    <source>
        <dbReference type="EMBL" id="MBB5807499.1"/>
    </source>
</evidence>
<dbReference type="Gene3D" id="1.10.260.40">
    <property type="entry name" value="lambda repressor-like DNA-binding domains"/>
    <property type="match status" value="1"/>
</dbReference>
<sequence length="290" mass="32106">MALSTTPTVVRRYVAFELKRLREAAKKNQSDAAKRLDCVATRITHLENGRNLPRLIDVEILLPFYGVPELVPHLQDLVASIRTGGPIVELDVAAMKLPRGFDMYVGLEQGASRVFTYDPVVVRGILQCRRYATAAVRGHYGSELSDDRVGEIVDLRMRRQEALDRVDPRLDVVTVVDEGVLRKEVGGPDVAAEQLAYLLTLAERDNVTIRVLPPGVGAHPGFHGGFVQLGFPIDRDPGVVYLEDLSGGRYHDDTDVIDSYTAVGERLLELALPEQESLSLIDTIRRELAT</sequence>
<dbReference type="CDD" id="cd00093">
    <property type="entry name" value="HTH_XRE"/>
    <property type="match status" value="1"/>
</dbReference>
<dbReference type="EMBL" id="JACHMO010000001">
    <property type="protein sequence ID" value="MBB5807499.1"/>
    <property type="molecule type" value="Genomic_DNA"/>
</dbReference>
<dbReference type="Pfam" id="PF19054">
    <property type="entry name" value="DUF5753"/>
    <property type="match status" value="1"/>
</dbReference>
<dbReference type="RefSeq" id="WP_184927556.1">
    <property type="nucleotide sequence ID" value="NZ_JACHMO010000001.1"/>
</dbReference>
<organism evidence="2 3">
    <name type="scientific">Saccharothrix ecbatanensis</name>
    <dbReference type="NCBI Taxonomy" id="1105145"/>
    <lineage>
        <taxon>Bacteria</taxon>
        <taxon>Bacillati</taxon>
        <taxon>Actinomycetota</taxon>
        <taxon>Actinomycetes</taxon>
        <taxon>Pseudonocardiales</taxon>
        <taxon>Pseudonocardiaceae</taxon>
        <taxon>Saccharothrix</taxon>
    </lineage>
</organism>
<name>A0A7W9HS94_9PSEU</name>
<dbReference type="Pfam" id="PF13560">
    <property type="entry name" value="HTH_31"/>
    <property type="match status" value="1"/>
</dbReference>
<evidence type="ECO:0000313" key="3">
    <source>
        <dbReference type="Proteomes" id="UP000552097"/>
    </source>
</evidence>
<comment type="caution">
    <text evidence="2">The sequence shown here is derived from an EMBL/GenBank/DDBJ whole genome shotgun (WGS) entry which is preliminary data.</text>
</comment>
<keyword evidence="3" id="KW-1185">Reference proteome</keyword>
<evidence type="ECO:0000259" key="1">
    <source>
        <dbReference type="PROSITE" id="PS50943"/>
    </source>
</evidence>
<feature type="domain" description="HTH cro/C1-type" evidence="1">
    <location>
        <begin position="18"/>
        <end position="71"/>
    </location>
</feature>
<dbReference type="PROSITE" id="PS50943">
    <property type="entry name" value="HTH_CROC1"/>
    <property type="match status" value="1"/>
</dbReference>
<dbReference type="InterPro" id="IPR001387">
    <property type="entry name" value="Cro/C1-type_HTH"/>
</dbReference>
<proteinExistence type="predicted"/>
<accession>A0A7W9HS94</accession>